<evidence type="ECO:0000313" key="3">
    <source>
        <dbReference type="Proteomes" id="UP000243723"/>
    </source>
</evidence>
<feature type="compositionally biased region" description="Gly residues" evidence="1">
    <location>
        <begin position="124"/>
        <end position="134"/>
    </location>
</feature>
<keyword evidence="3" id="KW-1185">Reference proteome</keyword>
<feature type="compositionally biased region" description="Polar residues" evidence="1">
    <location>
        <begin position="60"/>
        <end position="70"/>
    </location>
</feature>
<organism evidence="2 3">
    <name type="scientific">Elsinoe australis</name>
    <dbReference type="NCBI Taxonomy" id="40998"/>
    <lineage>
        <taxon>Eukaryota</taxon>
        <taxon>Fungi</taxon>
        <taxon>Dikarya</taxon>
        <taxon>Ascomycota</taxon>
        <taxon>Pezizomycotina</taxon>
        <taxon>Dothideomycetes</taxon>
        <taxon>Dothideomycetidae</taxon>
        <taxon>Myriangiales</taxon>
        <taxon>Elsinoaceae</taxon>
        <taxon>Elsinoe</taxon>
    </lineage>
</organism>
<reference evidence="2 3" key="1">
    <citation type="submission" date="2017-05" db="EMBL/GenBank/DDBJ databases">
        <title>Draft genome sequence of Elsinoe australis.</title>
        <authorList>
            <person name="Cheng Q."/>
        </authorList>
    </citation>
    <scope>NUCLEOTIDE SEQUENCE [LARGE SCALE GENOMIC DNA]</scope>
    <source>
        <strain evidence="2 3">NL1</strain>
    </source>
</reference>
<dbReference type="OrthoDB" id="5386823at2759"/>
<feature type="compositionally biased region" description="Basic and acidic residues" evidence="1">
    <location>
        <begin position="158"/>
        <end position="168"/>
    </location>
</feature>
<accession>A0A2P7YVU7</accession>
<comment type="caution">
    <text evidence="2">The sequence shown here is derived from an EMBL/GenBank/DDBJ whole genome shotgun (WGS) entry which is preliminary data.</text>
</comment>
<dbReference type="EMBL" id="NHZQ01000363">
    <property type="protein sequence ID" value="PSK40074.1"/>
    <property type="molecule type" value="Genomic_DNA"/>
</dbReference>
<dbReference type="AlphaFoldDB" id="A0A2P7YVU7"/>
<name>A0A2P7YVU7_9PEZI</name>
<feature type="region of interest" description="Disordered" evidence="1">
    <location>
        <begin position="60"/>
        <end position="168"/>
    </location>
</feature>
<evidence type="ECO:0000313" key="2">
    <source>
        <dbReference type="EMBL" id="PSK40074.1"/>
    </source>
</evidence>
<proteinExistence type="predicted"/>
<feature type="compositionally biased region" description="Low complexity" evidence="1">
    <location>
        <begin position="71"/>
        <end position="86"/>
    </location>
</feature>
<protein>
    <submittedName>
        <fullName evidence="2">Uncharacterized protein</fullName>
    </submittedName>
</protein>
<gene>
    <name evidence="2" type="ORF">B9Z65_8014</name>
</gene>
<dbReference type="Proteomes" id="UP000243723">
    <property type="component" value="Unassembled WGS sequence"/>
</dbReference>
<sequence length="168" mass="17671">MSKNLMDTEIGGEQDQYVLRLTPLVLPSFPCPSVPLPHLCSSLPFSQLILQRYSSINTFNKPHATSTGQLDPSPSDSSQAPSHSLDPTSTKSHADRGARTAGNIRYGQAISEQGMGGQTTTSSGGAGHEGGYGGTRDETAQGDEGENVRKRVAQGLGGEREMRGDIGA</sequence>
<evidence type="ECO:0000256" key="1">
    <source>
        <dbReference type="SAM" id="MobiDB-lite"/>
    </source>
</evidence>